<evidence type="ECO:0000256" key="2">
    <source>
        <dbReference type="ARBA" id="ARBA00022723"/>
    </source>
</evidence>
<name>A0ABT6ZK55_9ACTN</name>
<dbReference type="NCBIfam" id="TIGR03640">
    <property type="entry name" value="cas1_DVULG"/>
    <property type="match status" value="1"/>
</dbReference>
<comment type="cofactor">
    <cofactor evidence="10">
        <name>Mg(2+)</name>
        <dbReference type="ChEBI" id="CHEBI:18420"/>
    </cofactor>
    <cofactor evidence="10">
        <name>Mn(2+)</name>
        <dbReference type="ChEBI" id="CHEBI:29035"/>
    </cofactor>
</comment>
<reference evidence="11" key="1">
    <citation type="submission" date="2023-05" db="EMBL/GenBank/DDBJ databases">
        <title>[olsenella] sp. nov., isolated from a pig farm feces dump.</title>
        <authorList>
            <person name="Chang Y.-H."/>
        </authorList>
    </citation>
    <scope>NUCLEOTIDE SEQUENCE</scope>
    <source>
        <strain evidence="11">YH-ols2217</strain>
    </source>
</reference>
<evidence type="ECO:0000256" key="1">
    <source>
        <dbReference type="ARBA" id="ARBA00022722"/>
    </source>
</evidence>
<keyword evidence="6 10" id="KW-0051">Antiviral defense</keyword>
<dbReference type="HAMAP" id="MF_01470">
    <property type="entry name" value="Cas1"/>
    <property type="match status" value="1"/>
</dbReference>
<dbReference type="PANTHER" id="PTHR34353">
    <property type="entry name" value="CRISPR-ASSOCIATED ENDONUCLEASE CAS1 1"/>
    <property type="match status" value="1"/>
</dbReference>
<comment type="similarity">
    <text evidence="10">Belongs to the CRISPR-associated endonuclease Cas1 family.</text>
</comment>
<evidence type="ECO:0000256" key="10">
    <source>
        <dbReference type="HAMAP-Rule" id="MF_01470"/>
    </source>
</evidence>
<evidence type="ECO:0000256" key="5">
    <source>
        <dbReference type="ARBA" id="ARBA00022842"/>
    </source>
</evidence>
<dbReference type="EC" id="3.1.-.-" evidence="10"/>
<keyword evidence="4 10" id="KW-0378">Hydrolase</keyword>
<feature type="binding site" evidence="10">
    <location>
        <position position="166"/>
    </location>
    <ligand>
        <name>Mn(2+)</name>
        <dbReference type="ChEBI" id="CHEBI:29035"/>
    </ligand>
</feature>
<keyword evidence="3 10" id="KW-0255">Endonuclease</keyword>
<feature type="binding site" evidence="10">
    <location>
        <position position="249"/>
    </location>
    <ligand>
        <name>Mn(2+)</name>
        <dbReference type="ChEBI" id="CHEBI:29035"/>
    </ligand>
</feature>
<keyword evidence="5 10" id="KW-0460">Magnesium</keyword>
<evidence type="ECO:0000256" key="8">
    <source>
        <dbReference type="ARBA" id="ARBA00023211"/>
    </source>
</evidence>
<comment type="function">
    <text evidence="10">CRISPR (clustered regularly interspaced short palindromic repeat), is an adaptive immune system that provides protection against mobile genetic elements (viruses, transposable elements and conjugative plasmids). CRISPR clusters contain spacers, sequences complementary to antecedent mobile elements, and target invading nucleic acids. CRISPR clusters are transcribed and processed into CRISPR RNA (crRNA). Acts as a dsDNA endonuclease. Involved in the integration of spacer DNA into the CRISPR cassette.</text>
</comment>
<evidence type="ECO:0000256" key="3">
    <source>
        <dbReference type="ARBA" id="ARBA00022759"/>
    </source>
</evidence>
<keyword evidence="1 10" id="KW-0540">Nuclease</keyword>
<dbReference type="NCBIfam" id="TIGR00287">
    <property type="entry name" value="cas1"/>
    <property type="match status" value="1"/>
</dbReference>
<dbReference type="Pfam" id="PF01867">
    <property type="entry name" value="Cas_Cas1"/>
    <property type="match status" value="1"/>
</dbReference>
<protein>
    <recommendedName>
        <fullName evidence="10">CRISPR-associated endonuclease Cas1</fullName>
        <ecNumber evidence="10">3.1.-.-</ecNumber>
    </recommendedName>
</protein>
<evidence type="ECO:0000256" key="7">
    <source>
        <dbReference type="ARBA" id="ARBA00023125"/>
    </source>
</evidence>
<dbReference type="InterPro" id="IPR042211">
    <property type="entry name" value="CRISPR-assoc_Cas1_N"/>
</dbReference>
<dbReference type="InterPro" id="IPR042206">
    <property type="entry name" value="CRISPR-assoc_Cas1_C"/>
</dbReference>
<dbReference type="Gene3D" id="1.20.120.920">
    <property type="entry name" value="CRISPR-associated endonuclease Cas1, C-terminal domain"/>
    <property type="match status" value="1"/>
</dbReference>
<accession>A0ABT6ZK55</accession>
<dbReference type="EMBL" id="JASJEX010000002">
    <property type="protein sequence ID" value="MDJ1129428.1"/>
    <property type="molecule type" value="Genomic_DNA"/>
</dbReference>
<gene>
    <name evidence="11" type="primary">cas1c</name>
    <name evidence="10" type="synonym">cas1</name>
    <name evidence="11" type="ORF">QJ043_04965</name>
</gene>
<keyword evidence="12" id="KW-1185">Reference proteome</keyword>
<evidence type="ECO:0000313" key="11">
    <source>
        <dbReference type="EMBL" id="MDJ1129428.1"/>
    </source>
</evidence>
<keyword evidence="8 10" id="KW-0464">Manganese</keyword>
<dbReference type="Gene3D" id="3.100.10.20">
    <property type="entry name" value="CRISPR-associated endonuclease Cas1, N-terminal domain"/>
    <property type="match status" value="1"/>
</dbReference>
<dbReference type="PANTHER" id="PTHR34353:SF2">
    <property type="entry name" value="CRISPR-ASSOCIATED ENDONUCLEASE CAS1 1"/>
    <property type="match status" value="1"/>
</dbReference>
<evidence type="ECO:0000256" key="6">
    <source>
        <dbReference type="ARBA" id="ARBA00023118"/>
    </source>
</evidence>
<dbReference type="InterPro" id="IPR002729">
    <property type="entry name" value="CRISPR-assoc_Cas1"/>
</dbReference>
<keyword evidence="7 10" id="KW-0238">DNA-binding</keyword>
<feature type="binding site" evidence="10">
    <location>
        <position position="234"/>
    </location>
    <ligand>
        <name>Mn(2+)</name>
        <dbReference type="ChEBI" id="CHEBI:29035"/>
    </ligand>
</feature>
<evidence type="ECO:0000313" key="12">
    <source>
        <dbReference type="Proteomes" id="UP001431693"/>
    </source>
</evidence>
<evidence type="ECO:0000256" key="9">
    <source>
        <dbReference type="ARBA" id="ARBA00038592"/>
    </source>
</evidence>
<dbReference type="RefSeq" id="WP_283714074.1">
    <property type="nucleotide sequence ID" value="NZ_JASJEW010000010.1"/>
</dbReference>
<comment type="caution">
    <text evidence="11">The sequence shown here is derived from an EMBL/GenBank/DDBJ whole genome shotgun (WGS) entry which is preliminary data.</text>
</comment>
<evidence type="ECO:0000256" key="4">
    <source>
        <dbReference type="ARBA" id="ARBA00022801"/>
    </source>
</evidence>
<comment type="subunit">
    <text evidence="9 10">Homodimer, forms a heterotetramer with a Cas2 homodimer.</text>
</comment>
<dbReference type="GO" id="GO:0004519">
    <property type="term" value="F:endonuclease activity"/>
    <property type="evidence" value="ECO:0007669"/>
    <property type="project" value="UniProtKB-KW"/>
</dbReference>
<proteinExistence type="inferred from homology"/>
<keyword evidence="2 10" id="KW-0479">Metal-binding</keyword>
<dbReference type="InterPro" id="IPR019856">
    <property type="entry name" value="CRISPR-assoc_Cas1_DVULG"/>
</dbReference>
<organism evidence="11 12">
    <name type="scientific">Kribbibacterium absianum</name>
    <dbReference type="NCBI Taxonomy" id="3044210"/>
    <lineage>
        <taxon>Bacteria</taxon>
        <taxon>Bacillati</taxon>
        <taxon>Actinomycetota</taxon>
        <taxon>Coriobacteriia</taxon>
        <taxon>Coriobacteriales</taxon>
        <taxon>Kribbibacteriaceae</taxon>
        <taxon>Kribbibacterium</taxon>
    </lineage>
</organism>
<dbReference type="Proteomes" id="UP001431693">
    <property type="component" value="Unassembled WGS sequence"/>
</dbReference>
<dbReference type="InterPro" id="IPR050646">
    <property type="entry name" value="Cas1"/>
</dbReference>
<sequence>MRKLRNTLYVETEDAYLALEGENVVVKGSDQVIGRVPLHTLESIVSFSYRGASPALMGKCAQDGVTLAFFSPTGQFLARTTGETHGNVLLRREQYRRADCAEASTAVARAFIQGKVFNCRWLLERSVRDHGLRLDGERVATASARLQAALGRLESAPDVATVRAVEGNAASEYFGVFGELVLRNREFFSFGGRSRRPPLDSVNALLSFAYSLLATDCAGALEAAGLDCFVGFLHCDRAGRRSLALDLMEELRPVFVDRFVLTLINNQVVGPKDFETRETGEVRIAARARRRVLEQWQARKRREVTHPYLKEKIRWGEVPFAQAMLLAKHLRGDLDGYPPFFWK</sequence>